<comment type="caution">
    <text evidence="9">The sequence shown here is derived from an EMBL/GenBank/DDBJ whole genome shotgun (WGS) entry which is preliminary data.</text>
</comment>
<evidence type="ECO:0000256" key="3">
    <source>
        <dbReference type="ARBA" id="ARBA00022723"/>
    </source>
</evidence>
<protein>
    <submittedName>
        <fullName evidence="9">Alcohol dehydrogenase GroES domain protein</fullName>
    </submittedName>
</protein>
<feature type="domain" description="Alcohol dehydrogenase-like N-terminal" evidence="8">
    <location>
        <begin position="4"/>
        <end position="119"/>
    </location>
</feature>
<gene>
    <name evidence="9" type="ORF">CONPUDRAFT_161852</name>
</gene>
<name>A0A5M3N8T7_CONPW</name>
<dbReference type="PANTHER" id="PTHR43161:SF23">
    <property type="entry name" value="(R,R)-BUTANEDIOL DEHYDROGENASE-RELATED"/>
    <property type="match status" value="1"/>
</dbReference>
<dbReference type="AlphaFoldDB" id="A0A5M3N8T7"/>
<dbReference type="GO" id="GO:0000721">
    <property type="term" value="F:(R,R)-butanediol dehydrogenase activity"/>
    <property type="evidence" value="ECO:0007669"/>
    <property type="project" value="TreeGrafter"/>
</dbReference>
<evidence type="ECO:0000256" key="2">
    <source>
        <dbReference type="ARBA" id="ARBA00008072"/>
    </source>
</evidence>
<sequence>MTLNGICGSDLHMYLHVLSGVPTLTEPDKLTGETLPITMGHEMSGTIVDIGGDVDPQLFPIGSGAVVEPVLSCMKATCNMCVSGTRNLCPDVNFIGVGGRGGGLAEYIVVDAYHVHPLPHGFPLDVAALLEPLAVASRAVRRSGFKSSDTILISGGGPIGILILKVLRSTEPDTIIVISEPSETRRRTALEHGCTSVIDPSRVDAVLASQELTQGIGYDIAFDAAGAQAALDANISSLRTGGKLILVALWPGPPRLNVNLCLTKELTIIHSNAYSGEHPGLIKSVADGRISGLDKLITARVALEDVVDKGMQALVREKDSHVKILIHP</sequence>
<dbReference type="GeneID" id="19204603"/>
<dbReference type="Pfam" id="PF00107">
    <property type="entry name" value="ADH_zinc_N"/>
    <property type="match status" value="1"/>
</dbReference>
<dbReference type="SUPFAM" id="SSF50129">
    <property type="entry name" value="GroES-like"/>
    <property type="match status" value="1"/>
</dbReference>
<dbReference type="Pfam" id="PF08240">
    <property type="entry name" value="ADH_N"/>
    <property type="match status" value="1"/>
</dbReference>
<dbReference type="Proteomes" id="UP000053558">
    <property type="component" value="Unassembled WGS sequence"/>
</dbReference>
<dbReference type="InterPro" id="IPR002328">
    <property type="entry name" value="ADH_Zn_CS"/>
</dbReference>
<dbReference type="PROSITE" id="PS00059">
    <property type="entry name" value="ADH_ZINC"/>
    <property type="match status" value="1"/>
</dbReference>
<dbReference type="InterPro" id="IPR036291">
    <property type="entry name" value="NAD(P)-bd_dom_sf"/>
</dbReference>
<dbReference type="RefSeq" id="XP_007763817.1">
    <property type="nucleotide sequence ID" value="XM_007765627.1"/>
</dbReference>
<evidence type="ECO:0000259" key="7">
    <source>
        <dbReference type="Pfam" id="PF00107"/>
    </source>
</evidence>
<evidence type="ECO:0000259" key="8">
    <source>
        <dbReference type="Pfam" id="PF08240"/>
    </source>
</evidence>
<dbReference type="InterPro" id="IPR013154">
    <property type="entry name" value="ADH-like_N"/>
</dbReference>
<evidence type="ECO:0000256" key="6">
    <source>
        <dbReference type="RuleBase" id="RU361277"/>
    </source>
</evidence>
<keyword evidence="4 6" id="KW-0862">Zinc</keyword>
<keyword evidence="10" id="KW-1185">Reference proteome</keyword>
<evidence type="ECO:0000256" key="5">
    <source>
        <dbReference type="ARBA" id="ARBA00023002"/>
    </source>
</evidence>
<dbReference type="EMBL" id="JH711573">
    <property type="protein sequence ID" value="EIW87271.1"/>
    <property type="molecule type" value="Genomic_DNA"/>
</dbReference>
<comment type="similarity">
    <text evidence="2 6">Belongs to the zinc-containing alcohol dehydrogenase family.</text>
</comment>
<feature type="domain" description="Alcohol dehydrogenase-like C-terminal" evidence="7">
    <location>
        <begin position="158"/>
        <end position="283"/>
    </location>
</feature>
<dbReference type="InterPro" id="IPR011032">
    <property type="entry name" value="GroES-like_sf"/>
</dbReference>
<keyword evidence="3 6" id="KW-0479">Metal-binding</keyword>
<dbReference type="PANTHER" id="PTHR43161">
    <property type="entry name" value="SORBITOL DEHYDROGENASE"/>
    <property type="match status" value="1"/>
</dbReference>
<dbReference type="GO" id="GO:0034079">
    <property type="term" value="P:butanediol biosynthetic process"/>
    <property type="evidence" value="ECO:0007669"/>
    <property type="project" value="TreeGrafter"/>
</dbReference>
<dbReference type="SUPFAM" id="SSF51735">
    <property type="entry name" value="NAD(P)-binding Rossmann-fold domains"/>
    <property type="match status" value="1"/>
</dbReference>
<dbReference type="KEGG" id="cput:CONPUDRAFT_161852"/>
<comment type="cofactor">
    <cofactor evidence="1 6">
        <name>Zn(2+)</name>
        <dbReference type="ChEBI" id="CHEBI:29105"/>
    </cofactor>
</comment>
<dbReference type="OMA" id="AMGHEMS"/>
<dbReference type="Gene3D" id="3.90.180.10">
    <property type="entry name" value="Medium-chain alcohol dehydrogenases, catalytic domain"/>
    <property type="match status" value="1"/>
</dbReference>
<accession>A0A5M3N8T7</accession>
<evidence type="ECO:0000256" key="4">
    <source>
        <dbReference type="ARBA" id="ARBA00022833"/>
    </source>
</evidence>
<dbReference type="GO" id="GO:0008270">
    <property type="term" value="F:zinc ion binding"/>
    <property type="evidence" value="ECO:0007669"/>
    <property type="project" value="InterPro"/>
</dbReference>
<proteinExistence type="inferred from homology"/>
<dbReference type="Gene3D" id="3.40.50.720">
    <property type="entry name" value="NAD(P)-binding Rossmann-like Domain"/>
    <property type="match status" value="1"/>
</dbReference>
<organism evidence="9 10">
    <name type="scientific">Coniophora puteana (strain RWD-64-598)</name>
    <name type="common">Brown rot fungus</name>
    <dbReference type="NCBI Taxonomy" id="741705"/>
    <lineage>
        <taxon>Eukaryota</taxon>
        <taxon>Fungi</taxon>
        <taxon>Dikarya</taxon>
        <taxon>Basidiomycota</taxon>
        <taxon>Agaricomycotina</taxon>
        <taxon>Agaricomycetes</taxon>
        <taxon>Agaricomycetidae</taxon>
        <taxon>Boletales</taxon>
        <taxon>Coniophorineae</taxon>
        <taxon>Coniophoraceae</taxon>
        <taxon>Coniophora</taxon>
    </lineage>
</organism>
<dbReference type="OrthoDB" id="3941538at2759"/>
<keyword evidence="5" id="KW-0560">Oxidoreductase</keyword>
<reference evidence="10" key="1">
    <citation type="journal article" date="2012" name="Science">
        <title>The Paleozoic origin of enzymatic lignin decomposition reconstructed from 31 fungal genomes.</title>
        <authorList>
            <person name="Floudas D."/>
            <person name="Binder M."/>
            <person name="Riley R."/>
            <person name="Barry K."/>
            <person name="Blanchette R.A."/>
            <person name="Henrissat B."/>
            <person name="Martinez A.T."/>
            <person name="Otillar R."/>
            <person name="Spatafora J.W."/>
            <person name="Yadav J.S."/>
            <person name="Aerts A."/>
            <person name="Benoit I."/>
            <person name="Boyd A."/>
            <person name="Carlson A."/>
            <person name="Copeland A."/>
            <person name="Coutinho P.M."/>
            <person name="de Vries R.P."/>
            <person name="Ferreira P."/>
            <person name="Findley K."/>
            <person name="Foster B."/>
            <person name="Gaskell J."/>
            <person name="Glotzer D."/>
            <person name="Gorecki P."/>
            <person name="Heitman J."/>
            <person name="Hesse C."/>
            <person name="Hori C."/>
            <person name="Igarashi K."/>
            <person name="Jurgens J.A."/>
            <person name="Kallen N."/>
            <person name="Kersten P."/>
            <person name="Kohler A."/>
            <person name="Kuees U."/>
            <person name="Kumar T.K.A."/>
            <person name="Kuo A."/>
            <person name="LaButti K."/>
            <person name="Larrondo L.F."/>
            <person name="Lindquist E."/>
            <person name="Ling A."/>
            <person name="Lombard V."/>
            <person name="Lucas S."/>
            <person name="Lundell T."/>
            <person name="Martin R."/>
            <person name="McLaughlin D.J."/>
            <person name="Morgenstern I."/>
            <person name="Morin E."/>
            <person name="Murat C."/>
            <person name="Nagy L.G."/>
            <person name="Nolan M."/>
            <person name="Ohm R.A."/>
            <person name="Patyshakuliyeva A."/>
            <person name="Rokas A."/>
            <person name="Ruiz-Duenas F.J."/>
            <person name="Sabat G."/>
            <person name="Salamov A."/>
            <person name="Samejima M."/>
            <person name="Schmutz J."/>
            <person name="Slot J.C."/>
            <person name="St John F."/>
            <person name="Stenlid J."/>
            <person name="Sun H."/>
            <person name="Sun S."/>
            <person name="Syed K."/>
            <person name="Tsang A."/>
            <person name="Wiebenga A."/>
            <person name="Young D."/>
            <person name="Pisabarro A."/>
            <person name="Eastwood D.C."/>
            <person name="Martin F."/>
            <person name="Cullen D."/>
            <person name="Grigoriev I.V."/>
            <person name="Hibbett D.S."/>
        </authorList>
    </citation>
    <scope>NUCLEOTIDE SEQUENCE [LARGE SCALE GENOMIC DNA]</scope>
    <source>
        <strain evidence="10">RWD-64-598 SS2</strain>
    </source>
</reference>
<dbReference type="GO" id="GO:0005737">
    <property type="term" value="C:cytoplasm"/>
    <property type="evidence" value="ECO:0007669"/>
    <property type="project" value="TreeGrafter"/>
</dbReference>
<evidence type="ECO:0000256" key="1">
    <source>
        <dbReference type="ARBA" id="ARBA00001947"/>
    </source>
</evidence>
<dbReference type="InterPro" id="IPR013149">
    <property type="entry name" value="ADH-like_C"/>
</dbReference>
<evidence type="ECO:0000313" key="10">
    <source>
        <dbReference type="Proteomes" id="UP000053558"/>
    </source>
</evidence>
<evidence type="ECO:0000313" key="9">
    <source>
        <dbReference type="EMBL" id="EIW87271.1"/>
    </source>
</evidence>